<proteinExistence type="predicted"/>
<accession>B9D559</accession>
<dbReference type="AlphaFoldDB" id="B9D559"/>
<dbReference type="Proteomes" id="UP000003082">
    <property type="component" value="Unassembled WGS sequence"/>
</dbReference>
<reference evidence="1 2" key="1">
    <citation type="submission" date="2008-08" db="EMBL/GenBank/DDBJ databases">
        <authorList>
            <person name="Madupu R."/>
            <person name="Durkin A.S."/>
            <person name="Torralba M."/>
            <person name="Methe B."/>
            <person name="Sutton G.G."/>
            <person name="Strausberg R.L."/>
            <person name="Nelson K.E."/>
        </authorList>
    </citation>
    <scope>NUCLEOTIDE SEQUENCE [LARGE SCALE GENOMIC DNA]</scope>
    <source>
        <strain evidence="1 2">RM3267</strain>
    </source>
</reference>
<comment type="caution">
    <text evidence="1">The sequence shown here is derived from an EMBL/GenBank/DDBJ whole genome shotgun (WGS) entry which is preliminary data.</text>
</comment>
<organism evidence="1 2">
    <name type="scientific">Campylobacter rectus RM3267</name>
    <dbReference type="NCBI Taxonomy" id="553218"/>
    <lineage>
        <taxon>Bacteria</taxon>
        <taxon>Pseudomonadati</taxon>
        <taxon>Campylobacterota</taxon>
        <taxon>Epsilonproteobacteria</taxon>
        <taxon>Campylobacterales</taxon>
        <taxon>Campylobacteraceae</taxon>
        <taxon>Campylobacter</taxon>
    </lineage>
</organism>
<sequence length="49" mass="5918">MFLIPGCKNPQKKTNFLKKQPRRLLQKLKFDAAKPARRVKFEPNLRYFL</sequence>
<name>B9D559_CAMRE</name>
<evidence type="ECO:0000313" key="2">
    <source>
        <dbReference type="Proteomes" id="UP000003082"/>
    </source>
</evidence>
<gene>
    <name evidence="1" type="ORF">CAMRE0001_1061</name>
</gene>
<evidence type="ECO:0000313" key="1">
    <source>
        <dbReference type="EMBL" id="EEF12860.1"/>
    </source>
</evidence>
<dbReference type="EMBL" id="ACFU01000035">
    <property type="protein sequence ID" value="EEF12860.1"/>
    <property type="molecule type" value="Genomic_DNA"/>
</dbReference>
<protein>
    <submittedName>
        <fullName evidence="1">Uncharacterized protein</fullName>
    </submittedName>
</protein>
<keyword evidence="2" id="KW-1185">Reference proteome</keyword>